<name>A0ABM8TSJ8_9BURK</name>
<dbReference type="Pfam" id="PF09339">
    <property type="entry name" value="HTH_IclR"/>
    <property type="match status" value="1"/>
</dbReference>
<dbReference type="PANTHER" id="PTHR30136">
    <property type="entry name" value="HELIX-TURN-HELIX TRANSCRIPTIONAL REGULATOR, ICLR FAMILY"/>
    <property type="match status" value="1"/>
</dbReference>
<accession>A0ABM8TSJ8</accession>
<protein>
    <submittedName>
        <fullName evidence="6">HTH-type transcriptional regulator TsaQ1/TsaQ2</fullName>
    </submittedName>
</protein>
<evidence type="ECO:0000313" key="7">
    <source>
        <dbReference type="Proteomes" id="UP000672657"/>
    </source>
</evidence>
<dbReference type="InterPro" id="IPR029016">
    <property type="entry name" value="GAF-like_dom_sf"/>
</dbReference>
<keyword evidence="3" id="KW-0804">Transcription</keyword>
<dbReference type="SUPFAM" id="SSF46785">
    <property type="entry name" value="Winged helix' DNA-binding domain"/>
    <property type="match status" value="1"/>
</dbReference>
<organism evidence="6 7">
    <name type="scientific">Cupriavidus numazuensis</name>
    <dbReference type="NCBI Taxonomy" id="221992"/>
    <lineage>
        <taxon>Bacteria</taxon>
        <taxon>Pseudomonadati</taxon>
        <taxon>Pseudomonadota</taxon>
        <taxon>Betaproteobacteria</taxon>
        <taxon>Burkholderiales</taxon>
        <taxon>Burkholderiaceae</taxon>
        <taxon>Cupriavidus</taxon>
    </lineage>
</organism>
<comment type="caution">
    <text evidence="6">The sequence shown here is derived from an EMBL/GenBank/DDBJ whole genome shotgun (WGS) entry which is preliminary data.</text>
</comment>
<sequence>MPVEDSPSTRRLTRESGTFTRTTAGSQTLERGLVVLRAFLTGAPVLTNAELAARTGLPRPTVSRLTHSLVAAQFLEYEHGSEGYRLSAVCLSFANTFRLSRTDINEVRPLMRKVAVGERVNAGLATADDLSMIYLETLREGRSRQWITPGARIPMEACSPGHAYLAALPGPERKRVLASLAARCAGTWAGYRASIAESAAMIASEGYCRYTARLGVEGIACPVPGPDGMIYALNLSFSAEDGKYDALVKRVAPVLLQLRDDIQRTWAAFSTT</sequence>
<dbReference type="RefSeq" id="WP_211957416.1">
    <property type="nucleotide sequence ID" value="NZ_CAJPVI010000057.1"/>
</dbReference>
<dbReference type="Gene3D" id="1.10.10.10">
    <property type="entry name" value="Winged helix-like DNA-binding domain superfamily/Winged helix DNA-binding domain"/>
    <property type="match status" value="1"/>
</dbReference>
<feature type="region of interest" description="Disordered" evidence="4">
    <location>
        <begin position="1"/>
        <end position="23"/>
    </location>
</feature>
<dbReference type="Pfam" id="PF01614">
    <property type="entry name" value="IclR_C"/>
    <property type="match status" value="1"/>
</dbReference>
<dbReference type="InterPro" id="IPR036390">
    <property type="entry name" value="WH_DNA-bd_sf"/>
</dbReference>
<proteinExistence type="predicted"/>
<keyword evidence="1" id="KW-0805">Transcription regulation</keyword>
<evidence type="ECO:0000256" key="2">
    <source>
        <dbReference type="ARBA" id="ARBA00023125"/>
    </source>
</evidence>
<dbReference type="InterPro" id="IPR014757">
    <property type="entry name" value="Tscrpt_reg_IclR_C"/>
</dbReference>
<dbReference type="EMBL" id="CAJPVI010000057">
    <property type="protein sequence ID" value="CAG2159299.1"/>
    <property type="molecule type" value="Genomic_DNA"/>
</dbReference>
<evidence type="ECO:0000256" key="4">
    <source>
        <dbReference type="SAM" id="MobiDB-lite"/>
    </source>
</evidence>
<evidence type="ECO:0000256" key="1">
    <source>
        <dbReference type="ARBA" id="ARBA00023015"/>
    </source>
</evidence>
<gene>
    <name evidence="6" type="primary">tsaQ1_18</name>
    <name evidence="6" type="ORF">LMG26411_06594</name>
</gene>
<evidence type="ECO:0000256" key="3">
    <source>
        <dbReference type="ARBA" id="ARBA00023163"/>
    </source>
</evidence>
<keyword evidence="2" id="KW-0238">DNA-binding</keyword>
<evidence type="ECO:0000259" key="5">
    <source>
        <dbReference type="PROSITE" id="PS51077"/>
    </source>
</evidence>
<dbReference type="SUPFAM" id="SSF55781">
    <property type="entry name" value="GAF domain-like"/>
    <property type="match status" value="1"/>
</dbReference>
<dbReference type="Gene3D" id="3.30.450.40">
    <property type="match status" value="1"/>
</dbReference>
<reference evidence="6 7" key="1">
    <citation type="submission" date="2021-03" db="EMBL/GenBank/DDBJ databases">
        <authorList>
            <person name="Peeters C."/>
        </authorList>
    </citation>
    <scope>NUCLEOTIDE SEQUENCE [LARGE SCALE GENOMIC DNA]</scope>
    <source>
        <strain evidence="6 7">LMG 26411</strain>
    </source>
</reference>
<dbReference type="InterPro" id="IPR005471">
    <property type="entry name" value="Tscrpt_reg_IclR_N"/>
</dbReference>
<evidence type="ECO:0000313" key="6">
    <source>
        <dbReference type="EMBL" id="CAG2159299.1"/>
    </source>
</evidence>
<dbReference type="PROSITE" id="PS51077">
    <property type="entry name" value="HTH_ICLR"/>
    <property type="match status" value="1"/>
</dbReference>
<dbReference type="InterPro" id="IPR050707">
    <property type="entry name" value="HTH_MetabolicPath_Reg"/>
</dbReference>
<feature type="domain" description="HTH iclR-type" evidence="5">
    <location>
        <begin position="26"/>
        <end position="88"/>
    </location>
</feature>
<dbReference type="Proteomes" id="UP000672657">
    <property type="component" value="Unassembled WGS sequence"/>
</dbReference>
<keyword evidence="7" id="KW-1185">Reference proteome</keyword>
<dbReference type="InterPro" id="IPR036388">
    <property type="entry name" value="WH-like_DNA-bd_sf"/>
</dbReference>
<dbReference type="PANTHER" id="PTHR30136:SF33">
    <property type="entry name" value="TRANSCRIPTIONAL REGULATORY PROTEIN"/>
    <property type="match status" value="1"/>
</dbReference>
<dbReference type="SMART" id="SM00346">
    <property type="entry name" value="HTH_ICLR"/>
    <property type="match status" value="1"/>
</dbReference>